<evidence type="ECO:0000259" key="7">
    <source>
        <dbReference type="PROSITE" id="PS51153"/>
    </source>
</evidence>
<dbReference type="SUPFAM" id="SSF57716">
    <property type="entry name" value="Glucocorticoid receptor-like (DNA-binding domain)"/>
    <property type="match status" value="1"/>
</dbReference>
<keyword evidence="3" id="KW-0611">Plant defense</keyword>
<dbReference type="SUPFAM" id="SSF52540">
    <property type="entry name" value="P-loop containing nucleoside triphosphate hydrolases"/>
    <property type="match status" value="1"/>
</dbReference>
<dbReference type="InterPro" id="IPR008808">
    <property type="entry name" value="Powdery_mildew-R_dom"/>
</dbReference>
<dbReference type="SMART" id="SM00132">
    <property type="entry name" value="LIM"/>
    <property type="match status" value="1"/>
</dbReference>
<dbReference type="AlphaFoldDB" id="A0A087GEN6"/>
<dbReference type="Gene3D" id="1.20.930.20">
    <property type="entry name" value="Adaptor protein Cbl, N-terminal domain"/>
    <property type="match status" value="1"/>
</dbReference>
<comment type="similarity">
    <text evidence="1">Belongs to the disease resistance NB-LRR family.</text>
</comment>
<sequence>MPISDVASLVGGAALGAPFSEILKLVIAEAKKVKDFKPLSQDLASTMERLVPVLKEIDLMQEGLDPGKGELKVLIKTMQSAEEIVRKCSRIQWYSITKKALYTREIKGINQDFLRFCQIELQLIQHKNQLHSMRSMASVTTKIDLLSDRGKEFMELCLEPQPEEATIFWLDRPLRELKKIPFEDGVVTIVVSAPSACGKTTLVTKLCHDADVKGKFKQIFFISLSKTPNVKLIIQRLLWHSSDDVRPEEESLLEKFLIQFPHCKLLVTSRFEFPRLGPTYHLEPLIDEDVKNLFIDCVPQPNCISCAKRDDLLQKMLKRCNGLPLALNPPCSMCDGCNSAIKDGRSVNVLGGVWHPECFCCLACHKPIAIHEVQNHLHTKNSFF</sequence>
<dbReference type="EMBL" id="CM002876">
    <property type="protein sequence ID" value="KFK28338.1"/>
    <property type="molecule type" value="Genomic_DNA"/>
</dbReference>
<dbReference type="GO" id="GO:0006952">
    <property type="term" value="P:defense response"/>
    <property type="evidence" value="ECO:0007669"/>
    <property type="project" value="UniProtKB-KW"/>
</dbReference>
<dbReference type="GO" id="GO:0046872">
    <property type="term" value="F:metal ion binding"/>
    <property type="evidence" value="ECO:0007669"/>
    <property type="project" value="UniProtKB-KW"/>
</dbReference>
<name>A0A087GEN6_ARAAL</name>
<dbReference type="Pfam" id="PF05659">
    <property type="entry name" value="RPW8"/>
    <property type="match status" value="1"/>
</dbReference>
<reference evidence="9" key="1">
    <citation type="journal article" date="2015" name="Nat. Plants">
        <title>Genome expansion of Arabis alpina linked with retrotransposition and reduced symmetric DNA methylation.</title>
        <authorList>
            <person name="Willing E.M."/>
            <person name="Rawat V."/>
            <person name="Mandakova T."/>
            <person name="Maumus F."/>
            <person name="James G.V."/>
            <person name="Nordstroem K.J."/>
            <person name="Becker C."/>
            <person name="Warthmann N."/>
            <person name="Chica C."/>
            <person name="Szarzynska B."/>
            <person name="Zytnicki M."/>
            <person name="Albani M.C."/>
            <person name="Kiefer C."/>
            <person name="Bergonzi S."/>
            <person name="Castaings L."/>
            <person name="Mateos J.L."/>
            <person name="Berns M.C."/>
            <person name="Bujdoso N."/>
            <person name="Piofczyk T."/>
            <person name="de Lorenzo L."/>
            <person name="Barrero-Sicilia C."/>
            <person name="Mateos I."/>
            <person name="Piednoel M."/>
            <person name="Hagmann J."/>
            <person name="Chen-Min-Tao R."/>
            <person name="Iglesias-Fernandez R."/>
            <person name="Schuster S.C."/>
            <person name="Alonso-Blanco C."/>
            <person name="Roudier F."/>
            <person name="Carbonero P."/>
            <person name="Paz-Ares J."/>
            <person name="Davis S.J."/>
            <person name="Pecinka A."/>
            <person name="Quesneville H."/>
            <person name="Colot V."/>
            <person name="Lysak M.A."/>
            <person name="Weigel D."/>
            <person name="Coupland G."/>
            <person name="Schneeberger K."/>
        </authorList>
    </citation>
    <scope>NUCLEOTIDE SEQUENCE [LARGE SCALE GENOMIC DNA]</scope>
    <source>
        <strain evidence="9">cv. Pajares</strain>
    </source>
</reference>
<dbReference type="eggNOG" id="KOG1703">
    <property type="taxonomic scope" value="Eukaryota"/>
</dbReference>
<dbReference type="PANTHER" id="PTHR36766">
    <property type="entry name" value="PLANT BROAD-SPECTRUM MILDEW RESISTANCE PROTEIN RPW8"/>
    <property type="match status" value="1"/>
</dbReference>
<dbReference type="InterPro" id="IPR036537">
    <property type="entry name" value="Adaptor_Cbl_N_dom_sf"/>
</dbReference>
<dbReference type="PANTHER" id="PTHR36766:SF3">
    <property type="entry name" value="RPW8 DOMAIN-CONTAINING PROTEIN"/>
    <property type="match status" value="1"/>
</dbReference>
<dbReference type="PROSITE" id="PS51153">
    <property type="entry name" value="RPW8"/>
    <property type="match status" value="1"/>
</dbReference>
<dbReference type="PROSITE" id="PS50023">
    <property type="entry name" value="LIM_DOMAIN_2"/>
    <property type="match status" value="1"/>
</dbReference>
<evidence type="ECO:0000256" key="1">
    <source>
        <dbReference type="ARBA" id="ARBA00008894"/>
    </source>
</evidence>
<evidence type="ECO:0000256" key="3">
    <source>
        <dbReference type="ARBA" id="ARBA00022821"/>
    </source>
</evidence>
<protein>
    <recommendedName>
        <fullName evidence="10">RPW8 domain-containing protein</fullName>
    </recommendedName>
</protein>
<keyword evidence="4 5" id="KW-0862">Zinc</keyword>
<proteinExistence type="inferred from homology"/>
<accession>A0A087GEN6</accession>
<keyword evidence="9" id="KW-1185">Reference proteome</keyword>
<feature type="domain" description="RPW8" evidence="7">
    <location>
        <begin position="1"/>
        <end position="155"/>
    </location>
</feature>
<dbReference type="Gene3D" id="3.40.50.300">
    <property type="entry name" value="P-loop containing nucleotide triphosphate hydrolases"/>
    <property type="match status" value="1"/>
</dbReference>
<evidence type="ECO:0000313" key="8">
    <source>
        <dbReference type="EMBL" id="KFK28338.1"/>
    </source>
</evidence>
<evidence type="ECO:0000259" key="6">
    <source>
        <dbReference type="PROSITE" id="PS50023"/>
    </source>
</evidence>
<evidence type="ECO:0008006" key="10">
    <source>
        <dbReference type="Google" id="ProtNLM"/>
    </source>
</evidence>
<gene>
    <name evidence="8" type="ordered locus">AALP_Aa8g503300</name>
</gene>
<evidence type="ECO:0000256" key="4">
    <source>
        <dbReference type="ARBA" id="ARBA00022833"/>
    </source>
</evidence>
<keyword evidence="5" id="KW-0440">LIM domain</keyword>
<evidence type="ECO:0000313" key="9">
    <source>
        <dbReference type="Proteomes" id="UP000029120"/>
    </source>
</evidence>
<dbReference type="InterPro" id="IPR027417">
    <property type="entry name" value="P-loop_NTPase"/>
</dbReference>
<dbReference type="OrthoDB" id="2016095at2759"/>
<dbReference type="Gene3D" id="2.10.110.10">
    <property type="entry name" value="Cysteine Rich Protein"/>
    <property type="match status" value="1"/>
</dbReference>
<dbReference type="Proteomes" id="UP000029120">
    <property type="component" value="Chromosome 8"/>
</dbReference>
<dbReference type="GO" id="GO:0007166">
    <property type="term" value="P:cell surface receptor signaling pathway"/>
    <property type="evidence" value="ECO:0007669"/>
    <property type="project" value="InterPro"/>
</dbReference>
<feature type="domain" description="LIM zinc-binding" evidence="6">
    <location>
        <begin position="332"/>
        <end position="384"/>
    </location>
</feature>
<evidence type="ECO:0000256" key="5">
    <source>
        <dbReference type="PROSITE-ProRule" id="PRU00125"/>
    </source>
</evidence>
<dbReference type="Gramene" id="KFK28338">
    <property type="protein sequence ID" value="KFK28338"/>
    <property type="gene ID" value="AALP_AA8G503300"/>
</dbReference>
<dbReference type="OMA" id="MELCLEP"/>
<evidence type="ECO:0000256" key="2">
    <source>
        <dbReference type="ARBA" id="ARBA00022723"/>
    </source>
</evidence>
<dbReference type="InterPro" id="IPR001781">
    <property type="entry name" value="Znf_LIM"/>
</dbReference>
<keyword evidence="2 5" id="KW-0479">Metal-binding</keyword>
<dbReference type="CDD" id="cd09396">
    <property type="entry name" value="LIM_DA1"/>
    <property type="match status" value="1"/>
</dbReference>
<organism evidence="8 9">
    <name type="scientific">Arabis alpina</name>
    <name type="common">Alpine rock-cress</name>
    <dbReference type="NCBI Taxonomy" id="50452"/>
    <lineage>
        <taxon>Eukaryota</taxon>
        <taxon>Viridiplantae</taxon>
        <taxon>Streptophyta</taxon>
        <taxon>Embryophyta</taxon>
        <taxon>Tracheophyta</taxon>
        <taxon>Spermatophyta</taxon>
        <taxon>Magnoliopsida</taxon>
        <taxon>eudicotyledons</taxon>
        <taxon>Gunneridae</taxon>
        <taxon>Pentapetalae</taxon>
        <taxon>rosids</taxon>
        <taxon>malvids</taxon>
        <taxon>Brassicales</taxon>
        <taxon>Brassicaceae</taxon>
        <taxon>Arabideae</taxon>
        <taxon>Arabis</taxon>
    </lineage>
</organism>
<dbReference type="Pfam" id="PF00412">
    <property type="entry name" value="LIM"/>
    <property type="match status" value="1"/>
</dbReference>